<keyword evidence="3" id="KW-1185">Reference proteome</keyword>
<evidence type="ECO:0000256" key="1">
    <source>
        <dbReference type="SAM" id="Phobius"/>
    </source>
</evidence>
<accession>S3BUC4</accession>
<dbReference type="AlphaFoldDB" id="S3BUC4"/>
<keyword evidence="1" id="KW-0812">Transmembrane</keyword>
<keyword evidence="1" id="KW-1133">Transmembrane helix</keyword>
<feature type="transmembrane region" description="Helical" evidence="1">
    <location>
        <begin position="39"/>
        <end position="64"/>
    </location>
</feature>
<gene>
    <name evidence="2" type="ORF">F503_00018</name>
</gene>
<dbReference type="HOGENOM" id="CLU_2307880_0_0_1"/>
<proteinExistence type="predicted"/>
<evidence type="ECO:0000313" key="3">
    <source>
        <dbReference type="Proteomes" id="UP000016923"/>
    </source>
</evidence>
<dbReference type="EMBL" id="KE148158">
    <property type="protein sequence ID" value="EPE04864.1"/>
    <property type="molecule type" value="Genomic_DNA"/>
</dbReference>
<keyword evidence="1" id="KW-0472">Membrane</keyword>
<dbReference type="VEuPathDB" id="FungiDB:F503_00018"/>
<organism evidence="2 3">
    <name type="scientific">Ophiostoma piceae (strain UAMH 11346)</name>
    <name type="common">Sap stain fungus</name>
    <dbReference type="NCBI Taxonomy" id="1262450"/>
    <lineage>
        <taxon>Eukaryota</taxon>
        <taxon>Fungi</taxon>
        <taxon>Dikarya</taxon>
        <taxon>Ascomycota</taxon>
        <taxon>Pezizomycotina</taxon>
        <taxon>Sordariomycetes</taxon>
        <taxon>Sordariomycetidae</taxon>
        <taxon>Ophiostomatales</taxon>
        <taxon>Ophiostomataceae</taxon>
        <taxon>Ophiostoma</taxon>
    </lineage>
</organism>
<protein>
    <submittedName>
        <fullName evidence="2">Uncharacterized protein</fullName>
    </submittedName>
</protein>
<dbReference type="Proteomes" id="UP000016923">
    <property type="component" value="Unassembled WGS sequence"/>
</dbReference>
<sequence>MADSIDRIPLASLTAVGLGKSSKLLVYSPPSAPWSARTAMLAVGIGLVALGTSPDLYAGFAGLFRKVRWHDVVKRIVHVAECSRWFFTVVSITRDVHKRW</sequence>
<dbReference type="eggNOG" id="ENOG502RNA1">
    <property type="taxonomic scope" value="Eukaryota"/>
</dbReference>
<name>S3BUC4_OPHP1</name>
<reference evidence="2 3" key="1">
    <citation type="journal article" date="2013" name="BMC Genomics">
        <title>The genome and transcriptome of the pine saprophyte Ophiostoma piceae, and a comparison with the bark beetle-associated pine pathogen Grosmannia clavigera.</title>
        <authorList>
            <person name="Haridas S."/>
            <person name="Wang Y."/>
            <person name="Lim L."/>
            <person name="Massoumi Alamouti S."/>
            <person name="Jackman S."/>
            <person name="Docking R."/>
            <person name="Robertson G."/>
            <person name="Birol I."/>
            <person name="Bohlmann J."/>
            <person name="Breuil C."/>
        </authorList>
    </citation>
    <scope>NUCLEOTIDE SEQUENCE [LARGE SCALE GENOMIC DNA]</scope>
    <source>
        <strain evidence="2 3">UAMH 11346</strain>
    </source>
</reference>
<dbReference type="OrthoDB" id="5208702at2759"/>
<evidence type="ECO:0000313" key="2">
    <source>
        <dbReference type="EMBL" id="EPE04864.1"/>
    </source>
</evidence>